<gene>
    <name evidence="3" type="ORF">GCM10022263_04380</name>
</gene>
<organism evidence="3 4">
    <name type="scientific">Nocardioides daeguensis</name>
    <dbReference type="NCBI Taxonomy" id="908359"/>
    <lineage>
        <taxon>Bacteria</taxon>
        <taxon>Bacillati</taxon>
        <taxon>Actinomycetota</taxon>
        <taxon>Actinomycetes</taxon>
        <taxon>Propionibacteriales</taxon>
        <taxon>Nocardioidaceae</taxon>
        <taxon>Nocardioides</taxon>
    </lineage>
</organism>
<dbReference type="EMBL" id="BAABBB010000004">
    <property type="protein sequence ID" value="GAA3519673.1"/>
    <property type="molecule type" value="Genomic_DNA"/>
</dbReference>
<evidence type="ECO:0000256" key="1">
    <source>
        <dbReference type="SAM" id="MobiDB-lite"/>
    </source>
</evidence>
<name>A0ABP6USF4_9ACTN</name>
<feature type="domain" description="SseB protein N-terminal" evidence="2">
    <location>
        <begin position="30"/>
        <end position="152"/>
    </location>
</feature>
<sequence length="178" mass="18386">MTASPNERPDARRLQGSEYVDDDGSADAALAAALSAYDAGSASYPEVLAVLAPARLLVPVVAILGEAEIGEDGLARDKSSDMAAVLLTGADGRLALLAFTDLASLAAWDPQARPVPVAAHLAAATAVQEGAHALVVDVAGPHTFVLADDDLHRVAARWTPVRLEDGDWAWLGAADDQD</sequence>
<keyword evidence="4" id="KW-1185">Reference proteome</keyword>
<dbReference type="Proteomes" id="UP001500301">
    <property type="component" value="Unassembled WGS sequence"/>
</dbReference>
<feature type="region of interest" description="Disordered" evidence="1">
    <location>
        <begin position="1"/>
        <end position="20"/>
    </location>
</feature>
<dbReference type="InterPro" id="IPR009839">
    <property type="entry name" value="SseB_N"/>
</dbReference>
<comment type="caution">
    <text evidence="3">The sequence shown here is derived from an EMBL/GenBank/DDBJ whole genome shotgun (WGS) entry which is preliminary data.</text>
</comment>
<protein>
    <recommendedName>
        <fullName evidence="2">SseB protein N-terminal domain-containing protein</fullName>
    </recommendedName>
</protein>
<evidence type="ECO:0000313" key="3">
    <source>
        <dbReference type="EMBL" id="GAA3519673.1"/>
    </source>
</evidence>
<proteinExistence type="predicted"/>
<accession>A0ABP6USF4</accession>
<dbReference type="Pfam" id="PF07179">
    <property type="entry name" value="SseB"/>
    <property type="match status" value="1"/>
</dbReference>
<reference evidence="4" key="1">
    <citation type="journal article" date="2019" name="Int. J. Syst. Evol. Microbiol.">
        <title>The Global Catalogue of Microorganisms (GCM) 10K type strain sequencing project: providing services to taxonomists for standard genome sequencing and annotation.</title>
        <authorList>
            <consortium name="The Broad Institute Genomics Platform"/>
            <consortium name="The Broad Institute Genome Sequencing Center for Infectious Disease"/>
            <person name="Wu L."/>
            <person name="Ma J."/>
        </authorList>
    </citation>
    <scope>NUCLEOTIDE SEQUENCE [LARGE SCALE GENOMIC DNA]</scope>
    <source>
        <strain evidence="4">JCM 17460</strain>
    </source>
</reference>
<dbReference type="RefSeq" id="WP_218232273.1">
    <property type="nucleotide sequence ID" value="NZ_BAABBB010000004.1"/>
</dbReference>
<evidence type="ECO:0000259" key="2">
    <source>
        <dbReference type="Pfam" id="PF07179"/>
    </source>
</evidence>
<evidence type="ECO:0000313" key="4">
    <source>
        <dbReference type="Proteomes" id="UP001500301"/>
    </source>
</evidence>